<dbReference type="AlphaFoldDB" id="A0A1I5SIF5"/>
<accession>A0A1I5SIF5</accession>
<dbReference type="Proteomes" id="UP000198784">
    <property type="component" value="Unassembled WGS sequence"/>
</dbReference>
<evidence type="ECO:0000313" key="3">
    <source>
        <dbReference type="Proteomes" id="UP000198784"/>
    </source>
</evidence>
<gene>
    <name evidence="2" type="ORF">SAMN05216190_11653</name>
</gene>
<sequence>MNRRHFDLASSDKYLLIGSAFLLALIGLVLSRDAEVAASPAAMLAPALPIAATTGGVVMVRGMQQISRDSLAPTWSDSSRKVSWVF</sequence>
<keyword evidence="1" id="KW-0472">Membrane</keyword>
<feature type="transmembrane region" description="Helical" evidence="1">
    <location>
        <begin position="41"/>
        <end position="60"/>
    </location>
</feature>
<evidence type="ECO:0000313" key="2">
    <source>
        <dbReference type="EMBL" id="SFP70515.1"/>
    </source>
</evidence>
<reference evidence="3" key="1">
    <citation type="submission" date="2016-10" db="EMBL/GenBank/DDBJ databases">
        <authorList>
            <person name="Varghese N."/>
            <person name="Submissions S."/>
        </authorList>
    </citation>
    <scope>NUCLEOTIDE SEQUENCE [LARGE SCALE GENOMIC DNA]</scope>
    <source>
        <strain evidence="3">DSM 17834</strain>
    </source>
</reference>
<proteinExistence type="predicted"/>
<dbReference type="EMBL" id="FOWX01000016">
    <property type="protein sequence ID" value="SFP70515.1"/>
    <property type="molecule type" value="Genomic_DNA"/>
</dbReference>
<keyword evidence="1" id="KW-0812">Transmembrane</keyword>
<evidence type="ECO:0000256" key="1">
    <source>
        <dbReference type="SAM" id="Phobius"/>
    </source>
</evidence>
<name>A0A1I5SIF5_9PSED</name>
<keyword evidence="3" id="KW-1185">Reference proteome</keyword>
<organism evidence="2 3">
    <name type="scientific">Pseudomonas borbori</name>
    <dbReference type="NCBI Taxonomy" id="289003"/>
    <lineage>
        <taxon>Bacteria</taxon>
        <taxon>Pseudomonadati</taxon>
        <taxon>Pseudomonadota</taxon>
        <taxon>Gammaproteobacteria</taxon>
        <taxon>Pseudomonadales</taxon>
        <taxon>Pseudomonadaceae</taxon>
        <taxon>Pseudomonas</taxon>
    </lineage>
</organism>
<protein>
    <submittedName>
        <fullName evidence="2">Uncharacterized protein</fullName>
    </submittedName>
</protein>
<dbReference type="STRING" id="289003.SAMN05216190_11653"/>
<dbReference type="RefSeq" id="WP_090501779.1">
    <property type="nucleotide sequence ID" value="NZ_FOWX01000016.1"/>
</dbReference>
<keyword evidence="1" id="KW-1133">Transmembrane helix</keyword>